<evidence type="ECO:0000313" key="3">
    <source>
        <dbReference type="Proteomes" id="UP000054053"/>
    </source>
</evidence>
<evidence type="ECO:0000256" key="1">
    <source>
        <dbReference type="SAM" id="Phobius"/>
    </source>
</evidence>
<dbReference type="AlphaFoldDB" id="A0A1B5L662"/>
<feature type="transmembrane region" description="Helical" evidence="1">
    <location>
        <begin position="24"/>
        <end position="42"/>
    </location>
</feature>
<reference evidence="3" key="1">
    <citation type="journal article" date="2016" name="Genome Announc.">
        <title>Genome sequence of Ustilaginoidea virens IPU010, a rice pathogenic fungus causing false smut.</title>
        <authorList>
            <person name="Kumagai T."/>
            <person name="Ishii T."/>
            <person name="Terai G."/>
            <person name="Umemura M."/>
            <person name="Machida M."/>
            <person name="Asai K."/>
        </authorList>
    </citation>
    <scope>NUCLEOTIDE SEQUENCE [LARGE SCALE GENOMIC DNA]</scope>
    <source>
        <strain evidence="3">IPU010</strain>
    </source>
</reference>
<dbReference type="EMBL" id="BBTG02000071">
    <property type="protein sequence ID" value="GAO19059.1"/>
    <property type="molecule type" value="Genomic_DNA"/>
</dbReference>
<keyword evidence="1" id="KW-1133">Transmembrane helix</keyword>
<sequence length="184" mass="20013">MDEQEQEALIDRLSAQNALQNTHFSRILLLVAILATLPYLPLLANSRHAVLAILSITSLLSTAYLLHKLPSAETGIAPLDAWTRSQDALAASSDMARQIRRLRGGLRCEKSPLELYLPYLNAVLVLMLVLMGLVIGNGGGSFAWVGEGNLPAIVYAVVLLAKFVMAEVDPERELAGLTYEYRGA</sequence>
<feature type="transmembrane region" description="Helical" evidence="1">
    <location>
        <begin position="116"/>
        <end position="136"/>
    </location>
</feature>
<accession>A0A1B5L662</accession>
<organism evidence="2 3">
    <name type="scientific">Ustilaginoidea virens</name>
    <name type="common">Rice false smut fungus</name>
    <name type="synonym">Villosiclava virens</name>
    <dbReference type="NCBI Taxonomy" id="1159556"/>
    <lineage>
        <taxon>Eukaryota</taxon>
        <taxon>Fungi</taxon>
        <taxon>Dikarya</taxon>
        <taxon>Ascomycota</taxon>
        <taxon>Pezizomycotina</taxon>
        <taxon>Sordariomycetes</taxon>
        <taxon>Hypocreomycetidae</taxon>
        <taxon>Hypocreales</taxon>
        <taxon>Clavicipitaceae</taxon>
        <taxon>Ustilaginoidea</taxon>
    </lineage>
</organism>
<evidence type="ECO:0000313" key="2">
    <source>
        <dbReference type="EMBL" id="GAO19059.1"/>
    </source>
</evidence>
<name>A0A1B5L662_USTVR</name>
<gene>
    <name evidence="2" type="ORF">UVI_02061720</name>
</gene>
<feature type="transmembrane region" description="Helical" evidence="1">
    <location>
        <begin position="48"/>
        <end position="66"/>
    </location>
</feature>
<feature type="transmembrane region" description="Helical" evidence="1">
    <location>
        <begin position="142"/>
        <end position="164"/>
    </location>
</feature>
<keyword evidence="1" id="KW-0812">Transmembrane</keyword>
<proteinExistence type="predicted"/>
<dbReference type="Proteomes" id="UP000054053">
    <property type="component" value="Unassembled WGS sequence"/>
</dbReference>
<protein>
    <submittedName>
        <fullName evidence="2">Uncharacterized protein</fullName>
    </submittedName>
</protein>
<keyword evidence="1" id="KW-0472">Membrane</keyword>
<comment type="caution">
    <text evidence="2">The sequence shown here is derived from an EMBL/GenBank/DDBJ whole genome shotgun (WGS) entry which is preliminary data.</text>
</comment>